<dbReference type="GO" id="GO:0016579">
    <property type="term" value="P:protein deubiquitination"/>
    <property type="evidence" value="ECO:0007669"/>
    <property type="project" value="InterPro"/>
</dbReference>
<proteinExistence type="inferred from homology"/>
<keyword evidence="2" id="KW-0812">Transmembrane</keyword>
<evidence type="ECO:0000256" key="1">
    <source>
        <dbReference type="ARBA" id="ARBA00009085"/>
    </source>
</evidence>
<evidence type="ECO:0000259" key="3">
    <source>
        <dbReference type="Pfam" id="PF00443"/>
    </source>
</evidence>
<dbReference type="InterPro" id="IPR038765">
    <property type="entry name" value="Papain-like_cys_pep_sf"/>
</dbReference>
<dbReference type="OrthoDB" id="1743970at2759"/>
<dbReference type="Pfam" id="PF00443">
    <property type="entry name" value="UCH"/>
    <property type="match status" value="1"/>
</dbReference>
<protein>
    <submittedName>
        <fullName evidence="5">Ubiquitin carboxyl-terminal hydrolase 15-like</fullName>
    </submittedName>
</protein>
<evidence type="ECO:0000313" key="5">
    <source>
        <dbReference type="RefSeq" id="XP_027082177.1"/>
    </source>
</evidence>
<dbReference type="Proteomes" id="UP001652660">
    <property type="component" value="Chromosome 8e"/>
</dbReference>
<keyword evidence="4" id="KW-1185">Reference proteome</keyword>
<dbReference type="Gene3D" id="3.90.70.10">
    <property type="entry name" value="Cysteine proteinases"/>
    <property type="match status" value="1"/>
</dbReference>
<dbReference type="PROSITE" id="PS00972">
    <property type="entry name" value="USP_1"/>
    <property type="match status" value="1"/>
</dbReference>
<dbReference type="GeneID" id="113704473"/>
<dbReference type="InterPro" id="IPR018200">
    <property type="entry name" value="USP_CS"/>
</dbReference>
<dbReference type="GO" id="GO:0004843">
    <property type="term" value="F:cysteine-type deubiquitinase activity"/>
    <property type="evidence" value="ECO:0007669"/>
    <property type="project" value="InterPro"/>
</dbReference>
<keyword evidence="2" id="KW-1133">Transmembrane helix</keyword>
<reference evidence="5" key="2">
    <citation type="submission" date="2025-08" db="UniProtKB">
        <authorList>
            <consortium name="RefSeq"/>
        </authorList>
    </citation>
    <scope>IDENTIFICATION</scope>
    <source>
        <tissue evidence="5">Leaves</tissue>
    </source>
</reference>
<reference evidence="4" key="1">
    <citation type="journal article" date="2025" name="Foods">
        <title>Unveiling the Microbial Signatures of Arabica Coffee Cherries: Insights into Ripeness Specific Diversity, Functional Traits, and Implications for Quality and Safety.</title>
        <authorList>
            <consortium name="RefSeq"/>
            <person name="Tenea G.N."/>
            <person name="Cifuentes V."/>
            <person name="Reyes P."/>
            <person name="Cevallos-Vallejos M."/>
        </authorList>
    </citation>
    <scope>NUCLEOTIDE SEQUENCE [LARGE SCALE GENOMIC DNA]</scope>
</reference>
<feature type="transmembrane region" description="Helical" evidence="2">
    <location>
        <begin position="34"/>
        <end position="55"/>
    </location>
</feature>
<evidence type="ECO:0000256" key="2">
    <source>
        <dbReference type="SAM" id="Phobius"/>
    </source>
</evidence>
<evidence type="ECO:0000313" key="4">
    <source>
        <dbReference type="Proteomes" id="UP001652660"/>
    </source>
</evidence>
<comment type="similarity">
    <text evidence="1">Belongs to the peptidase C19 family.</text>
</comment>
<feature type="domain" description="Peptidase C19 ubiquitin carboxyl-terminal hydrolase" evidence="3">
    <location>
        <begin position="151"/>
        <end position="186"/>
    </location>
</feature>
<dbReference type="RefSeq" id="XP_027082177.1">
    <property type="nucleotide sequence ID" value="XM_027226376.1"/>
</dbReference>
<organism evidence="4 5">
    <name type="scientific">Coffea arabica</name>
    <name type="common">Arabian coffee</name>
    <dbReference type="NCBI Taxonomy" id="13443"/>
    <lineage>
        <taxon>Eukaryota</taxon>
        <taxon>Viridiplantae</taxon>
        <taxon>Streptophyta</taxon>
        <taxon>Embryophyta</taxon>
        <taxon>Tracheophyta</taxon>
        <taxon>Spermatophyta</taxon>
        <taxon>Magnoliopsida</taxon>
        <taxon>eudicotyledons</taxon>
        <taxon>Gunneridae</taxon>
        <taxon>Pentapetalae</taxon>
        <taxon>asterids</taxon>
        <taxon>lamiids</taxon>
        <taxon>Gentianales</taxon>
        <taxon>Rubiaceae</taxon>
        <taxon>Ixoroideae</taxon>
        <taxon>Gardenieae complex</taxon>
        <taxon>Bertiereae - Coffeeae clade</taxon>
        <taxon>Coffeeae</taxon>
        <taxon>Coffea</taxon>
    </lineage>
</organism>
<sequence length="201" mass="22289">MTATTVVPVLCLPNNSESFSVQDALVKVQLVVNGASLFGTGMILVLVLSTFAISLKEASFSDLSLLICDVYLTNGYETEINRTKDAGPSQGSNGVTGMGIMKMIGFMKPSKLERLETSEVNSDQHKKVKMLFPYEDFVKFFQYEVFNMSPRGLINCGNSCYANAVLQCLTSTKPLLVFLLQRLHSRACYDWFDLQCLAFAF</sequence>
<accession>A0A6P6TW95</accession>
<dbReference type="SUPFAM" id="SSF54001">
    <property type="entry name" value="Cysteine proteinases"/>
    <property type="match status" value="1"/>
</dbReference>
<keyword evidence="2" id="KW-0472">Membrane</keyword>
<dbReference type="AlphaFoldDB" id="A0A6P6TW95"/>
<gene>
    <name evidence="5" type="primary">LOC113704473</name>
</gene>
<dbReference type="InterPro" id="IPR001394">
    <property type="entry name" value="Peptidase_C19_UCH"/>
</dbReference>
<name>A0A6P6TW95_COFAR</name>